<dbReference type="InterPro" id="IPR000585">
    <property type="entry name" value="Hemopexin-like_dom"/>
</dbReference>
<feature type="binding site" evidence="12">
    <location>
        <position position="186"/>
    </location>
    <ligand>
        <name>Zn(2+)</name>
        <dbReference type="ChEBI" id="CHEBI:29105"/>
        <label>1</label>
    </ligand>
</feature>
<feature type="binding site" evidence="12">
    <location>
        <position position="159"/>
    </location>
    <ligand>
        <name>Ca(2+)</name>
        <dbReference type="ChEBI" id="CHEBI:29108"/>
        <label>2</label>
    </ligand>
</feature>
<evidence type="ECO:0000256" key="11">
    <source>
        <dbReference type="PIRSR" id="PIRSR001191-2"/>
    </source>
</evidence>
<evidence type="ECO:0000256" key="7">
    <source>
        <dbReference type="ARBA" id="ARBA00022837"/>
    </source>
</evidence>
<feature type="binding site" evidence="12">
    <location>
        <position position="179"/>
    </location>
    <ligand>
        <name>Ca(2+)</name>
        <dbReference type="ChEBI" id="CHEBI:29108"/>
        <label>3</label>
    </ligand>
</feature>
<dbReference type="InterPro" id="IPR036375">
    <property type="entry name" value="Hemopexin-like_dom_sf"/>
</dbReference>
<dbReference type="InterPro" id="IPR021190">
    <property type="entry name" value="Pept_M10A"/>
</dbReference>
<dbReference type="GO" id="GO:0008270">
    <property type="term" value="F:zinc ion binding"/>
    <property type="evidence" value="ECO:0007669"/>
    <property type="project" value="InterPro"/>
</dbReference>
<dbReference type="GO" id="GO:0004222">
    <property type="term" value="F:metalloendopeptidase activity"/>
    <property type="evidence" value="ECO:0007669"/>
    <property type="project" value="InterPro"/>
</dbReference>
<comment type="similarity">
    <text evidence="1">Belongs to the peptidase M10A family.</text>
</comment>
<dbReference type="GO" id="GO:0006508">
    <property type="term" value="P:proteolysis"/>
    <property type="evidence" value="ECO:0007669"/>
    <property type="project" value="UniProtKB-KW"/>
</dbReference>
<dbReference type="Pfam" id="PF00045">
    <property type="entry name" value="Hemopexin"/>
    <property type="match status" value="2"/>
</dbReference>
<dbReference type="InterPro" id="IPR024079">
    <property type="entry name" value="MetalloPept_cat_dom_sf"/>
</dbReference>
<comment type="cofactor">
    <cofactor evidence="12">
        <name>Ca(2+)</name>
        <dbReference type="ChEBI" id="CHEBI:29108"/>
    </cofactor>
    <text evidence="12">Can bind about 5 Ca(2+) ions per subunit.</text>
</comment>
<feature type="binding site" evidence="12">
    <location>
        <position position="196"/>
    </location>
    <ligand>
        <name>Zn(2+)</name>
        <dbReference type="ChEBI" id="CHEBI:29105"/>
        <label>1</label>
    </ligand>
</feature>
<accession>A0A6J2VPD7</accession>
<keyword evidence="3 11" id="KW-0479">Metal-binding</keyword>
<dbReference type="CDD" id="cd00094">
    <property type="entry name" value="HX"/>
    <property type="match status" value="1"/>
</dbReference>
<feature type="binding site" evidence="11">
    <location>
        <position position="219"/>
    </location>
    <ligand>
        <name>Zn(2+)</name>
        <dbReference type="ChEBI" id="CHEBI:29105"/>
        <label>2</label>
        <note>catalytic</note>
    </ligand>
</feature>
<feature type="binding site" description="in inhibited form" evidence="12">
    <location>
        <position position="68"/>
    </location>
    <ligand>
        <name>Zn(2+)</name>
        <dbReference type="ChEBI" id="CHEBI:29105"/>
        <label>2</label>
        <note>catalytic</note>
    </ligand>
</feature>
<dbReference type="PANTHER" id="PTHR10201:SF298">
    <property type="entry name" value="MATRIX METALLOPROTEINASE-28"/>
    <property type="match status" value="1"/>
</dbReference>
<evidence type="ECO:0000256" key="5">
    <source>
        <dbReference type="ARBA" id="ARBA00022801"/>
    </source>
</evidence>
<feature type="repeat" description="Hemopexin" evidence="13">
    <location>
        <begin position="442"/>
        <end position="489"/>
    </location>
</feature>
<evidence type="ECO:0000313" key="15">
    <source>
        <dbReference type="Proteomes" id="UP000504632"/>
    </source>
</evidence>
<dbReference type="SUPFAM" id="SSF55486">
    <property type="entry name" value="Metalloproteases ('zincins'), catalytic domain"/>
    <property type="match status" value="1"/>
</dbReference>
<dbReference type="OrthoDB" id="406838at2759"/>
<dbReference type="GO" id="GO:0031012">
    <property type="term" value="C:extracellular matrix"/>
    <property type="evidence" value="ECO:0007669"/>
    <property type="project" value="InterPro"/>
</dbReference>
<feature type="binding site" evidence="12">
    <location>
        <position position="198"/>
    </location>
    <ligand>
        <name>Ca(2+)</name>
        <dbReference type="ChEBI" id="CHEBI:29108"/>
        <label>3</label>
    </ligand>
</feature>
<dbReference type="InterPro" id="IPR018487">
    <property type="entry name" value="Hemopexin-like_repeat"/>
</dbReference>
<keyword evidence="2" id="KW-0645">Protease</keyword>
<feature type="binding site" evidence="12">
    <location>
        <position position="201"/>
    </location>
    <ligand>
        <name>Ca(2+)</name>
        <dbReference type="ChEBI" id="CHEBI:29108"/>
        <label>1</label>
    </ligand>
</feature>
<dbReference type="CDD" id="cd04278">
    <property type="entry name" value="ZnMc_MMP"/>
    <property type="match status" value="1"/>
</dbReference>
<dbReference type="PROSITE" id="PS51642">
    <property type="entry name" value="HEMOPEXIN_2"/>
    <property type="match status" value="2"/>
</dbReference>
<dbReference type="AlphaFoldDB" id="A0A6J2VPD7"/>
<dbReference type="Gene3D" id="2.110.10.10">
    <property type="entry name" value="Hemopexin-like domain"/>
    <property type="match status" value="1"/>
</dbReference>
<sequence>MSDSREKNAKDCIEMGFLVKYGYLDQDHHTHNEAEVKAAVRDFQWLSHLPVTGRLDSDTLDKMASPRCGVKDEGGHDAWAHRVNAVFTGNLGKGGHHLRKKRYAQTGEKWYKRHLTYRVMNWPRHLSQGPVRLAVRTAFELWSNVSGLVFEEAGEGPADIRLAFYEGEHNDGIGNAFDGPGGALAHAFFPCRGEAHFDMAERWTLNGHKGHNLFLVTAHEIGHTLGLEHSPVRHALMSPYYKKLGRSLLLSWDDIAAIQKLYGKPSRGSVVQMPGQALRWAMHDWEMSQDSTEGSGTALPLYCQGLFDAITMDQNQTVLIFRGGLFWTVSSEGNVSSSIPLQQRWPHLPFAIDAAAFSPLDKKLYFFKGKRIWRYTGTDLDPDFPKKTRELGLPRQPDCAFFYGPLGHMIVFKGSRYFVLNLQTLHSEPYYPRRLADWKGVPQGANGALTHTDGRLYFFRERRYWTFDPGKVRVTGTGQWAGKLQWTGCHKVSPLESNDIL</sequence>
<dbReference type="CTD" id="79148"/>
<evidence type="ECO:0000256" key="4">
    <source>
        <dbReference type="ARBA" id="ARBA00022737"/>
    </source>
</evidence>
<feature type="binding site" evidence="12">
    <location>
        <position position="400"/>
    </location>
    <ligand>
        <name>Ca(2+)</name>
        <dbReference type="ChEBI" id="CHEBI:29108"/>
        <label>5</label>
    </ligand>
</feature>
<evidence type="ECO:0000256" key="3">
    <source>
        <dbReference type="ARBA" id="ARBA00022723"/>
    </source>
</evidence>
<dbReference type="Pfam" id="PF01471">
    <property type="entry name" value="PG_binding_1"/>
    <property type="match status" value="1"/>
</dbReference>
<keyword evidence="5" id="KW-0378">Hydrolase</keyword>
<dbReference type="Proteomes" id="UP000504632">
    <property type="component" value="Chromosome 6"/>
</dbReference>
<dbReference type="RefSeq" id="XP_030633878.1">
    <property type="nucleotide sequence ID" value="XM_030778018.1"/>
</dbReference>
<keyword evidence="6 11" id="KW-0862">Zinc</keyword>
<keyword evidence="15" id="KW-1185">Reference proteome</keyword>
<organism evidence="15 16">
    <name type="scientific">Chanos chanos</name>
    <name type="common">Milkfish</name>
    <name type="synonym">Mugil chanos</name>
    <dbReference type="NCBI Taxonomy" id="29144"/>
    <lineage>
        <taxon>Eukaryota</taxon>
        <taxon>Metazoa</taxon>
        <taxon>Chordata</taxon>
        <taxon>Craniata</taxon>
        <taxon>Vertebrata</taxon>
        <taxon>Euteleostomi</taxon>
        <taxon>Actinopterygii</taxon>
        <taxon>Neopterygii</taxon>
        <taxon>Teleostei</taxon>
        <taxon>Ostariophysi</taxon>
        <taxon>Gonorynchiformes</taxon>
        <taxon>Chanidae</taxon>
        <taxon>Chanos</taxon>
    </lineage>
</organism>
<evidence type="ECO:0000256" key="13">
    <source>
        <dbReference type="PROSITE-ProRule" id="PRU01011"/>
    </source>
</evidence>
<dbReference type="SUPFAM" id="SSF47090">
    <property type="entry name" value="PGBD-like"/>
    <property type="match status" value="1"/>
</dbReference>
<dbReference type="PIRSF" id="PIRSF001191">
    <property type="entry name" value="Peptidase_M10A_matrix"/>
    <property type="match status" value="1"/>
</dbReference>
<dbReference type="InterPro" id="IPR036365">
    <property type="entry name" value="PGBD-like_sf"/>
</dbReference>
<dbReference type="GO" id="GO:0005615">
    <property type="term" value="C:extracellular space"/>
    <property type="evidence" value="ECO:0007669"/>
    <property type="project" value="TreeGrafter"/>
</dbReference>
<protein>
    <submittedName>
        <fullName evidence="16">Matrix metalloproteinase-28</fullName>
    </submittedName>
</protein>
<reference evidence="16" key="1">
    <citation type="submission" date="2025-08" db="UniProtKB">
        <authorList>
            <consortium name="RefSeq"/>
        </authorList>
    </citation>
    <scope>IDENTIFICATION</scope>
</reference>
<evidence type="ECO:0000313" key="16">
    <source>
        <dbReference type="RefSeq" id="XP_030633878.1"/>
    </source>
</evidence>
<dbReference type="PRINTS" id="PR00138">
    <property type="entry name" value="MATRIXIN"/>
</dbReference>
<feature type="repeat" description="Hemopexin" evidence="13">
    <location>
        <begin position="349"/>
        <end position="395"/>
    </location>
</feature>
<feature type="binding site" evidence="12">
    <location>
        <position position="201"/>
    </location>
    <ligand>
        <name>Ca(2+)</name>
        <dbReference type="ChEBI" id="CHEBI:29108"/>
        <label>3</label>
    </ligand>
</feature>
<evidence type="ECO:0000256" key="10">
    <source>
        <dbReference type="PIRSR" id="PIRSR001191-1"/>
    </source>
</evidence>
<feature type="binding site" evidence="12">
    <location>
        <position position="169"/>
    </location>
    <ligand>
        <name>Zn(2+)</name>
        <dbReference type="ChEBI" id="CHEBI:29105"/>
        <label>1</label>
    </ligand>
</feature>
<keyword evidence="7 12" id="KW-0106">Calcium</keyword>
<feature type="binding site" evidence="12">
    <location>
        <position position="355"/>
    </location>
    <ligand>
        <name>Ca(2+)</name>
        <dbReference type="ChEBI" id="CHEBI:29108"/>
        <label>5</label>
    </ligand>
</feature>
<name>A0A6J2VPD7_CHACN</name>
<dbReference type="SMART" id="SM00120">
    <property type="entry name" value="HX"/>
    <property type="match status" value="4"/>
</dbReference>
<dbReference type="Gene3D" id="3.40.390.10">
    <property type="entry name" value="Collagenase (Catalytic Domain)"/>
    <property type="match status" value="1"/>
</dbReference>
<evidence type="ECO:0000256" key="12">
    <source>
        <dbReference type="PIRSR" id="PIRSR621190-2"/>
    </source>
</evidence>
<dbReference type="InterPro" id="IPR006026">
    <property type="entry name" value="Peptidase_Metallo"/>
</dbReference>
<feature type="binding site" evidence="12">
    <location>
        <position position="237"/>
    </location>
    <ligand>
        <name>Zn(2+)</name>
        <dbReference type="ChEBI" id="CHEBI:29105"/>
        <label>2</label>
        <note>catalytic</note>
    </ligand>
</feature>
<feature type="binding site" evidence="12">
    <location>
        <position position="310"/>
    </location>
    <ligand>
        <name>Ca(2+)</name>
        <dbReference type="ChEBI" id="CHEBI:29108"/>
        <label>5</label>
    </ligand>
</feature>
<dbReference type="GO" id="GO:0030198">
    <property type="term" value="P:extracellular matrix organization"/>
    <property type="evidence" value="ECO:0007669"/>
    <property type="project" value="TreeGrafter"/>
</dbReference>
<dbReference type="SMART" id="SM00235">
    <property type="entry name" value="ZnMc"/>
    <property type="match status" value="1"/>
</dbReference>
<feature type="binding site" evidence="12">
    <location>
        <position position="353"/>
    </location>
    <ligand>
        <name>Ca(2+)</name>
        <dbReference type="ChEBI" id="CHEBI:29108"/>
        <label>4</label>
    </ligand>
</feature>
<dbReference type="GeneID" id="115815049"/>
<evidence type="ECO:0000256" key="2">
    <source>
        <dbReference type="ARBA" id="ARBA00022670"/>
    </source>
</evidence>
<evidence type="ECO:0000256" key="6">
    <source>
        <dbReference type="ARBA" id="ARBA00022833"/>
    </source>
</evidence>
<dbReference type="InterPro" id="IPR033739">
    <property type="entry name" value="M10A_MMP"/>
</dbReference>
<keyword evidence="9" id="KW-0865">Zymogen</keyword>
<evidence type="ECO:0000256" key="9">
    <source>
        <dbReference type="ARBA" id="ARBA00023145"/>
    </source>
</evidence>
<dbReference type="Pfam" id="PF00413">
    <property type="entry name" value="Peptidase_M10"/>
    <property type="match status" value="1"/>
</dbReference>
<keyword evidence="4" id="KW-0677">Repeat</keyword>
<feature type="binding site" evidence="12">
    <location>
        <position position="308"/>
    </location>
    <ligand>
        <name>Ca(2+)</name>
        <dbReference type="ChEBI" id="CHEBI:29108"/>
        <label>4</label>
    </ligand>
</feature>
<feature type="binding site" evidence="12">
    <location>
        <position position="178"/>
    </location>
    <ligand>
        <name>Ca(2+)</name>
        <dbReference type="ChEBI" id="CHEBI:29108"/>
        <label>3</label>
    </ligand>
</feature>
<feature type="domain" description="Peptidase metallopeptidase" evidence="14">
    <location>
        <begin position="106"/>
        <end position="264"/>
    </location>
</feature>
<dbReference type="PANTHER" id="PTHR10201">
    <property type="entry name" value="MATRIX METALLOPROTEINASE"/>
    <property type="match status" value="1"/>
</dbReference>
<dbReference type="FunFam" id="3.40.390.10:FF:000021">
    <property type="entry name" value="Matrix metallopeptidase 28"/>
    <property type="match status" value="1"/>
</dbReference>
<dbReference type="GO" id="GO:0030574">
    <property type="term" value="P:collagen catabolic process"/>
    <property type="evidence" value="ECO:0007669"/>
    <property type="project" value="TreeGrafter"/>
</dbReference>
<dbReference type="InterPro" id="IPR001818">
    <property type="entry name" value="Pept_M10_metallopeptidase"/>
</dbReference>
<dbReference type="InParanoid" id="A0A6J2VPD7"/>
<feature type="binding site" evidence="11">
    <location>
        <position position="223"/>
    </location>
    <ligand>
        <name>Zn(2+)</name>
        <dbReference type="ChEBI" id="CHEBI:29105"/>
        <label>2</label>
        <note>catalytic</note>
    </ligand>
</feature>
<proteinExistence type="inferred from homology"/>
<evidence type="ECO:0000256" key="1">
    <source>
        <dbReference type="ARBA" id="ARBA00010370"/>
    </source>
</evidence>
<feature type="binding site" evidence="11">
    <location>
        <position position="229"/>
    </location>
    <ligand>
        <name>Zn(2+)</name>
        <dbReference type="ChEBI" id="CHEBI:29105"/>
        <label>2</label>
        <note>catalytic</note>
    </ligand>
</feature>
<dbReference type="FunCoup" id="A0A6J2VPD7">
    <property type="interactions" value="31"/>
</dbReference>
<evidence type="ECO:0000259" key="14">
    <source>
        <dbReference type="SMART" id="SM00235"/>
    </source>
</evidence>
<feature type="binding site" evidence="12">
    <location>
        <position position="171"/>
    </location>
    <ligand>
        <name>Zn(2+)</name>
        <dbReference type="ChEBI" id="CHEBI:29105"/>
        <label>1</label>
    </ligand>
</feature>
<evidence type="ECO:0000256" key="8">
    <source>
        <dbReference type="ARBA" id="ARBA00023049"/>
    </source>
</evidence>
<feature type="active site" evidence="10">
    <location>
        <position position="220"/>
    </location>
</feature>
<gene>
    <name evidence="16" type="primary">mmp28</name>
</gene>
<dbReference type="InterPro" id="IPR002477">
    <property type="entry name" value="Peptidoglycan-bd-like"/>
</dbReference>
<dbReference type="SUPFAM" id="SSF50923">
    <property type="entry name" value="Hemopexin-like domain"/>
    <property type="match status" value="1"/>
</dbReference>
<comment type="cofactor">
    <cofactor evidence="12">
        <name>Zn(2+)</name>
        <dbReference type="ChEBI" id="CHEBI:29105"/>
    </cofactor>
    <text evidence="12">Binds 2 Zn(2+) ions per subunit.</text>
</comment>
<keyword evidence="8 16" id="KW-0482">Metalloprotease</keyword>